<gene>
    <name evidence="1" type="ORF">DARMORV10_C07P18510.1</name>
</gene>
<organism evidence="1">
    <name type="scientific">Brassica napus</name>
    <name type="common">Rape</name>
    <dbReference type="NCBI Taxonomy" id="3708"/>
    <lineage>
        <taxon>Eukaryota</taxon>
        <taxon>Viridiplantae</taxon>
        <taxon>Streptophyta</taxon>
        <taxon>Embryophyta</taxon>
        <taxon>Tracheophyta</taxon>
        <taxon>Spermatophyta</taxon>
        <taxon>Magnoliopsida</taxon>
        <taxon>eudicotyledons</taxon>
        <taxon>Gunneridae</taxon>
        <taxon>Pentapetalae</taxon>
        <taxon>rosids</taxon>
        <taxon>malvids</taxon>
        <taxon>Brassicales</taxon>
        <taxon>Brassicaceae</taxon>
        <taxon>Brassiceae</taxon>
        <taxon>Brassica</taxon>
    </lineage>
</organism>
<dbReference type="AlphaFoldDB" id="A0A816MBZ7"/>
<proteinExistence type="predicted"/>
<protein>
    <submittedName>
        <fullName evidence="1">(rape) hypothetical protein</fullName>
    </submittedName>
</protein>
<dbReference type="Proteomes" id="UP001295469">
    <property type="component" value="Chromosome C07"/>
</dbReference>
<evidence type="ECO:0000313" key="1">
    <source>
        <dbReference type="EMBL" id="CAF1974150.1"/>
    </source>
</evidence>
<accession>A0A816MBZ7</accession>
<name>A0A816MBZ7_BRANA</name>
<dbReference type="EMBL" id="HG994371">
    <property type="protein sequence ID" value="CAF1974150.1"/>
    <property type="molecule type" value="Genomic_DNA"/>
</dbReference>
<sequence length="89" mass="10062">MVHGNLLVGCLCLILHDKIVHTPLVLLRPRCQHPSLVTSPGQQDCASYYQSGPLFGQIHLGHRSWKQCSGVPGLWYVYRVYNERFAMGI</sequence>
<reference evidence="1" key="1">
    <citation type="submission" date="2021-01" db="EMBL/GenBank/DDBJ databases">
        <authorList>
            <consortium name="Genoscope - CEA"/>
            <person name="William W."/>
        </authorList>
    </citation>
    <scope>NUCLEOTIDE SEQUENCE</scope>
</reference>